<name>A0A366KZV4_9SPHI</name>
<comment type="similarity">
    <text evidence="2">Belongs to the DoxX family.</text>
</comment>
<dbReference type="PANTHER" id="PTHR33452:SF1">
    <property type="entry name" value="INNER MEMBRANE PROTEIN YPHA-RELATED"/>
    <property type="match status" value="1"/>
</dbReference>
<sequence length="152" mass="16771">MKKVITQIAQTDEKIAPLILRITLAVVLWPHGAQLLLGWFGGAGYASTIDYFKGGGLPYIIAFLVIMIQFFGSLMVFVGLYTRIVAIAILIMFIGMIITAHWPIGFFMNWTGTLKGEGFEYHLLVIGICLSIILSGSGRLSLDGLFYKISNH</sequence>
<organism evidence="8 9">
    <name type="scientific">Pedobacter miscanthi</name>
    <dbReference type="NCBI Taxonomy" id="2259170"/>
    <lineage>
        <taxon>Bacteria</taxon>
        <taxon>Pseudomonadati</taxon>
        <taxon>Bacteroidota</taxon>
        <taxon>Sphingobacteriia</taxon>
        <taxon>Sphingobacteriales</taxon>
        <taxon>Sphingobacteriaceae</taxon>
        <taxon>Pedobacter</taxon>
    </lineage>
</organism>
<dbReference type="AlphaFoldDB" id="A0A366KZV4"/>
<evidence type="ECO:0000256" key="7">
    <source>
        <dbReference type="SAM" id="Phobius"/>
    </source>
</evidence>
<dbReference type="Pfam" id="PF07681">
    <property type="entry name" value="DoxX"/>
    <property type="match status" value="1"/>
</dbReference>
<protein>
    <recommendedName>
        <fullName evidence="10">DoxX family protein</fullName>
    </recommendedName>
</protein>
<evidence type="ECO:0000256" key="2">
    <source>
        <dbReference type="ARBA" id="ARBA00006679"/>
    </source>
</evidence>
<dbReference type="InterPro" id="IPR051907">
    <property type="entry name" value="DoxX-like_oxidoreductase"/>
</dbReference>
<evidence type="ECO:0000256" key="4">
    <source>
        <dbReference type="ARBA" id="ARBA00022692"/>
    </source>
</evidence>
<evidence type="ECO:0000313" key="8">
    <source>
        <dbReference type="EMBL" id="RBQ06773.1"/>
    </source>
</evidence>
<keyword evidence="3" id="KW-1003">Cell membrane</keyword>
<feature type="transmembrane region" description="Helical" evidence="7">
    <location>
        <begin position="57"/>
        <end position="77"/>
    </location>
</feature>
<dbReference type="EMBL" id="QNQU01000010">
    <property type="protein sequence ID" value="RBQ06773.1"/>
    <property type="molecule type" value="Genomic_DNA"/>
</dbReference>
<reference evidence="8 9" key="1">
    <citation type="submission" date="2018-07" db="EMBL/GenBank/DDBJ databases">
        <title>A draft genome of a endophytic bacteria, a new species of Pedobacter.</title>
        <authorList>
            <person name="Zhang Z.D."/>
            <person name="Chen Z.J."/>
        </authorList>
    </citation>
    <scope>NUCLEOTIDE SEQUENCE [LARGE SCALE GENOMIC DNA]</scope>
    <source>
        <strain evidence="8 9">RS10</strain>
    </source>
</reference>
<keyword evidence="6 7" id="KW-0472">Membrane</keyword>
<evidence type="ECO:0000256" key="6">
    <source>
        <dbReference type="ARBA" id="ARBA00023136"/>
    </source>
</evidence>
<evidence type="ECO:0008006" key="10">
    <source>
        <dbReference type="Google" id="ProtNLM"/>
    </source>
</evidence>
<feature type="transmembrane region" description="Helical" evidence="7">
    <location>
        <begin position="18"/>
        <end position="37"/>
    </location>
</feature>
<evidence type="ECO:0000256" key="5">
    <source>
        <dbReference type="ARBA" id="ARBA00022989"/>
    </source>
</evidence>
<dbReference type="RefSeq" id="WP_113949336.1">
    <property type="nucleotide sequence ID" value="NZ_QNQU01000010.1"/>
</dbReference>
<feature type="transmembrane region" description="Helical" evidence="7">
    <location>
        <begin position="124"/>
        <end position="142"/>
    </location>
</feature>
<comment type="caution">
    <text evidence="8">The sequence shown here is derived from an EMBL/GenBank/DDBJ whole genome shotgun (WGS) entry which is preliminary data.</text>
</comment>
<proteinExistence type="inferred from homology"/>
<dbReference type="GO" id="GO:0005886">
    <property type="term" value="C:plasma membrane"/>
    <property type="evidence" value="ECO:0007669"/>
    <property type="project" value="UniProtKB-SubCell"/>
</dbReference>
<dbReference type="Proteomes" id="UP000252081">
    <property type="component" value="Unassembled WGS sequence"/>
</dbReference>
<keyword evidence="5 7" id="KW-1133">Transmembrane helix</keyword>
<evidence type="ECO:0000313" key="9">
    <source>
        <dbReference type="Proteomes" id="UP000252081"/>
    </source>
</evidence>
<dbReference type="InterPro" id="IPR032808">
    <property type="entry name" value="DoxX"/>
</dbReference>
<evidence type="ECO:0000256" key="3">
    <source>
        <dbReference type="ARBA" id="ARBA00022475"/>
    </source>
</evidence>
<accession>A0A366KZV4</accession>
<evidence type="ECO:0000256" key="1">
    <source>
        <dbReference type="ARBA" id="ARBA00004651"/>
    </source>
</evidence>
<feature type="transmembrane region" description="Helical" evidence="7">
    <location>
        <begin position="84"/>
        <end position="104"/>
    </location>
</feature>
<dbReference type="OrthoDB" id="346004at2"/>
<keyword evidence="4 7" id="KW-0812">Transmembrane</keyword>
<dbReference type="PANTHER" id="PTHR33452">
    <property type="entry name" value="OXIDOREDUCTASE CATD-RELATED"/>
    <property type="match status" value="1"/>
</dbReference>
<keyword evidence="9" id="KW-1185">Reference proteome</keyword>
<comment type="subcellular location">
    <subcellularLocation>
        <location evidence="1">Cell membrane</location>
        <topology evidence="1">Multi-pass membrane protein</topology>
    </subcellularLocation>
</comment>
<gene>
    <name evidence="8" type="ORF">DRW42_13445</name>
</gene>